<keyword evidence="5 9" id="KW-0798">TonB box</keyword>
<dbReference type="SUPFAM" id="SSF49464">
    <property type="entry name" value="Carboxypeptidase regulatory domain-like"/>
    <property type="match status" value="1"/>
</dbReference>
<dbReference type="Pfam" id="PF13715">
    <property type="entry name" value="CarbopepD_reg_2"/>
    <property type="match status" value="1"/>
</dbReference>
<dbReference type="InterPro" id="IPR037066">
    <property type="entry name" value="Plug_dom_sf"/>
</dbReference>
<evidence type="ECO:0000256" key="6">
    <source>
        <dbReference type="ARBA" id="ARBA00023136"/>
    </source>
</evidence>
<dbReference type="AlphaFoldDB" id="A0A0C1LBI9"/>
<evidence type="ECO:0000256" key="1">
    <source>
        <dbReference type="ARBA" id="ARBA00004571"/>
    </source>
</evidence>
<dbReference type="NCBIfam" id="TIGR04057">
    <property type="entry name" value="SusC_RagA_signa"/>
    <property type="match status" value="1"/>
</dbReference>
<protein>
    <recommendedName>
        <fullName evidence="15">TonB-dependent receptor</fullName>
    </recommendedName>
</protein>
<dbReference type="RefSeq" id="WP_039143705.1">
    <property type="nucleotide sequence ID" value="NZ_JSVC01000027.1"/>
</dbReference>
<evidence type="ECO:0000256" key="5">
    <source>
        <dbReference type="ARBA" id="ARBA00023077"/>
    </source>
</evidence>
<evidence type="ECO:0000256" key="8">
    <source>
        <dbReference type="PROSITE-ProRule" id="PRU01360"/>
    </source>
</evidence>
<evidence type="ECO:0000256" key="9">
    <source>
        <dbReference type="RuleBase" id="RU003357"/>
    </source>
</evidence>
<evidence type="ECO:0000256" key="4">
    <source>
        <dbReference type="ARBA" id="ARBA00022692"/>
    </source>
</evidence>
<dbReference type="PROSITE" id="PS52016">
    <property type="entry name" value="TONB_DEPENDENT_REC_3"/>
    <property type="match status" value="1"/>
</dbReference>
<evidence type="ECO:0000256" key="7">
    <source>
        <dbReference type="ARBA" id="ARBA00023237"/>
    </source>
</evidence>
<feature type="domain" description="TonB-dependent receptor-like beta-barrel" evidence="11">
    <location>
        <begin position="457"/>
        <end position="794"/>
    </location>
</feature>
<dbReference type="Proteomes" id="UP000031408">
    <property type="component" value="Unassembled WGS sequence"/>
</dbReference>
<accession>A0A0C1LBI9</accession>
<keyword evidence="2 8" id="KW-0813">Transport</keyword>
<evidence type="ECO:0000256" key="10">
    <source>
        <dbReference type="SAM" id="SignalP"/>
    </source>
</evidence>
<dbReference type="InterPro" id="IPR012910">
    <property type="entry name" value="Plug_dom"/>
</dbReference>
<dbReference type="InterPro" id="IPR039426">
    <property type="entry name" value="TonB-dep_rcpt-like"/>
</dbReference>
<reference evidence="13 14" key="1">
    <citation type="submission" date="2014-11" db="EMBL/GenBank/DDBJ databases">
        <title>Genome sequence of Flavihumibacter solisilvae 3-3.</title>
        <authorList>
            <person name="Zhou G."/>
            <person name="Li M."/>
            <person name="Wang G."/>
        </authorList>
    </citation>
    <scope>NUCLEOTIDE SEQUENCE [LARGE SCALE GENOMIC DNA]</scope>
    <source>
        <strain evidence="13 14">3-3</strain>
    </source>
</reference>
<evidence type="ECO:0000313" key="13">
    <source>
        <dbReference type="EMBL" id="KIC92888.1"/>
    </source>
</evidence>
<dbReference type="Gene3D" id="2.170.130.10">
    <property type="entry name" value="TonB-dependent receptor, plug domain"/>
    <property type="match status" value="1"/>
</dbReference>
<name>A0A0C1LBI9_9BACT</name>
<keyword evidence="10" id="KW-0732">Signal</keyword>
<feature type="chain" id="PRO_5002135399" description="TonB-dependent receptor" evidence="10">
    <location>
        <begin position="28"/>
        <end position="994"/>
    </location>
</feature>
<dbReference type="Pfam" id="PF07715">
    <property type="entry name" value="Plug"/>
    <property type="match status" value="1"/>
</dbReference>
<dbReference type="Pfam" id="PF00593">
    <property type="entry name" value="TonB_dep_Rec_b-barrel"/>
    <property type="match status" value="1"/>
</dbReference>
<dbReference type="FunFam" id="2.170.130.10:FF:000008">
    <property type="entry name" value="SusC/RagA family TonB-linked outer membrane protein"/>
    <property type="match status" value="1"/>
</dbReference>
<dbReference type="EMBL" id="JSVC01000027">
    <property type="protein sequence ID" value="KIC92888.1"/>
    <property type="molecule type" value="Genomic_DNA"/>
</dbReference>
<dbReference type="Gene3D" id="2.60.40.1120">
    <property type="entry name" value="Carboxypeptidase-like, regulatory domain"/>
    <property type="match status" value="1"/>
</dbReference>
<keyword evidence="6 8" id="KW-0472">Membrane</keyword>
<dbReference type="Gene3D" id="2.40.170.20">
    <property type="entry name" value="TonB-dependent receptor, beta-barrel domain"/>
    <property type="match status" value="1"/>
</dbReference>
<dbReference type="InterPro" id="IPR008969">
    <property type="entry name" value="CarboxyPept-like_regulatory"/>
</dbReference>
<dbReference type="GO" id="GO:0009279">
    <property type="term" value="C:cell outer membrane"/>
    <property type="evidence" value="ECO:0007669"/>
    <property type="project" value="UniProtKB-SubCell"/>
</dbReference>
<keyword evidence="3 8" id="KW-1134">Transmembrane beta strand</keyword>
<dbReference type="STRING" id="1349421.OI18_20975"/>
<feature type="domain" description="TonB-dependent receptor plug" evidence="12">
    <location>
        <begin position="122"/>
        <end position="248"/>
    </location>
</feature>
<evidence type="ECO:0008006" key="15">
    <source>
        <dbReference type="Google" id="ProtNLM"/>
    </source>
</evidence>
<evidence type="ECO:0000256" key="3">
    <source>
        <dbReference type="ARBA" id="ARBA00022452"/>
    </source>
</evidence>
<dbReference type="NCBIfam" id="TIGR04056">
    <property type="entry name" value="OMP_RagA_SusC"/>
    <property type="match status" value="1"/>
</dbReference>
<dbReference type="OrthoDB" id="9768177at2"/>
<evidence type="ECO:0000313" key="14">
    <source>
        <dbReference type="Proteomes" id="UP000031408"/>
    </source>
</evidence>
<keyword evidence="7 8" id="KW-0998">Cell outer membrane</keyword>
<dbReference type="InterPro" id="IPR000531">
    <property type="entry name" value="Beta-barrel_TonB"/>
</dbReference>
<dbReference type="SUPFAM" id="SSF56935">
    <property type="entry name" value="Porins"/>
    <property type="match status" value="1"/>
</dbReference>
<keyword evidence="4 8" id="KW-0812">Transmembrane</keyword>
<comment type="subcellular location">
    <subcellularLocation>
        <location evidence="1 8">Cell outer membrane</location>
        <topology evidence="1 8">Multi-pass membrane protein</topology>
    </subcellularLocation>
</comment>
<organism evidence="13 14">
    <name type="scientific">Flavihumibacter solisilvae</name>
    <dbReference type="NCBI Taxonomy" id="1349421"/>
    <lineage>
        <taxon>Bacteria</taxon>
        <taxon>Pseudomonadati</taxon>
        <taxon>Bacteroidota</taxon>
        <taxon>Chitinophagia</taxon>
        <taxon>Chitinophagales</taxon>
        <taxon>Chitinophagaceae</taxon>
        <taxon>Flavihumibacter</taxon>
    </lineage>
</organism>
<evidence type="ECO:0000259" key="12">
    <source>
        <dbReference type="Pfam" id="PF07715"/>
    </source>
</evidence>
<evidence type="ECO:0000256" key="2">
    <source>
        <dbReference type="ARBA" id="ARBA00022448"/>
    </source>
</evidence>
<gene>
    <name evidence="13" type="ORF">OI18_20975</name>
</gene>
<dbReference type="InterPro" id="IPR023997">
    <property type="entry name" value="TonB-dep_OMP_SusC/RagA_CS"/>
</dbReference>
<feature type="signal peptide" evidence="10">
    <location>
        <begin position="1"/>
        <end position="27"/>
    </location>
</feature>
<proteinExistence type="inferred from homology"/>
<comment type="similarity">
    <text evidence="8 9">Belongs to the TonB-dependent receptor family.</text>
</comment>
<dbReference type="InterPro" id="IPR023996">
    <property type="entry name" value="TonB-dep_OMP_SusC/RagA"/>
</dbReference>
<evidence type="ECO:0000259" key="11">
    <source>
        <dbReference type="Pfam" id="PF00593"/>
    </source>
</evidence>
<comment type="caution">
    <text evidence="13">The sequence shown here is derived from an EMBL/GenBank/DDBJ whole genome shotgun (WGS) entry which is preliminary data.</text>
</comment>
<keyword evidence="14" id="KW-1185">Reference proteome</keyword>
<dbReference type="InterPro" id="IPR036942">
    <property type="entry name" value="Beta-barrel_TonB_sf"/>
</dbReference>
<sequence length="994" mass="107533">MIAALPRWVRGLSVLLLMLFLGSAVQAQERVISGKITDSKDGSPVVGATIAVKGSTQGVSTGTDGRFTISVPQSATVLVISSVGFGSKEVNISGLTEVASTLTATNADLNEVVVVGYGTARKKDITGSVASVKAKDFNKGVVTAPDQLLQGKVAGVQILNNSGAPGGATTVRIRGNASIRSGNQPLYVVDGVALDGRTARPGVNAGGVGNLPTTNPLNFINNNDIQSMEVLKDASAAAIYGSRGSNGVIIITTKKGTASGQRVDVNASVGVSSIMKQLDVLDGNEYRDALSKYNLTSGDYGSNVDAMDAITRNAITQNYSVGVSGGNENGKYRISASYFNQEGILLKSDFKKYTAGMNGSFKFLQSKKLGLDFNVTVGHNTENAVPVSNDAGFTGSLVSQALQWNPTHPLMKKTATGDSIYIIPQFGNTAINPLAMSEAYDDISNTSNILAYIAPSYKITEGLDYRFLYSINHQVSNRKNQLRSWINLDGVQGRGLANIANGSLTTTQLTHTLNYTKTFENNLTLTALAGYEYMKFVNRGEGQFGQDFANVSTPYYNYMQYTTQGSRQIYSYDGTSELQSYFGRVILNFKDRYLFTGTFRADGSSKFGENNQYGYFPSLALAWNMHNEEFMKGSSIFDQLRIRGSWGQTGNQEFPAFASQEIYTAGQQSFNRYTLENKDLKWETSTVINAGVDFSISKGRVYGSVEYFNKKTKDILFDRDLADPVPVGNAATWVNLPGQIINSGVEAALNVLVFSNKDFSWDIGANATFLDNKLTDFGQIVIPTGGLHGQGISGTTIQRFVNDQPLNVYYVREFQGIDKDGQAILKDGGATKWYLGDPNPDVLLGITTNLRYKKFNLEISMNGAFGHELYNNTANTVLPISNLGNRNISKDLMDLNPLEATSSPITASSRYLEKGDYMKLSNATLSYALGNVGSVFKNSNIYLTGQNLFVITGFSGFDPEVNVDKNVAGRPSFGIEYAPYPTARNIILGVNFSF</sequence>